<sequence>MLKKVEIEAKTLAEAEKKAIQALRIPLNKLKFNIIKEKRGILGIGASTTYDVTPEVNLALEGKSYIEDILKNLGIDAQMEMRTKNDSKEIYYNLYSEENALLIGREGRTLKSLQFLVRNYLNIFTDEYLLVNVDIGNYNDNRQKQLEIMATKTAKEVARTRIEVKLDPMNAYERRIIHSKLAEWRDVYTESIGEGEERSIIIKPTNK</sequence>
<evidence type="ECO:0000256" key="3">
    <source>
        <dbReference type="ARBA" id="ARBA00022960"/>
    </source>
</evidence>
<evidence type="ECO:0000256" key="1">
    <source>
        <dbReference type="ARBA" id="ARBA00022490"/>
    </source>
</evidence>
<evidence type="ECO:0000313" key="7">
    <source>
        <dbReference type="EMBL" id="VEU79946.1"/>
    </source>
</evidence>
<dbReference type="Proteomes" id="UP000289841">
    <property type="component" value="Chromosome"/>
</dbReference>
<reference evidence="7 8" key="1">
    <citation type="submission" date="2019-01" db="EMBL/GenBank/DDBJ databases">
        <authorList>
            <consortium name="Pathogen Informatics"/>
        </authorList>
    </citation>
    <scope>NUCLEOTIDE SEQUENCE [LARGE SCALE GENOMIC DNA]</scope>
    <source>
        <strain evidence="7 8">NCTC10138</strain>
    </source>
</reference>
<evidence type="ECO:0000313" key="8">
    <source>
        <dbReference type="Proteomes" id="UP000289841"/>
    </source>
</evidence>
<dbReference type="InterPro" id="IPR038008">
    <property type="entry name" value="Jag_KH"/>
</dbReference>
<dbReference type="InterPro" id="IPR001374">
    <property type="entry name" value="R3H_dom"/>
</dbReference>
<dbReference type="NCBIfam" id="NF041568">
    <property type="entry name" value="Jag_EloR"/>
    <property type="match status" value="1"/>
</dbReference>
<dbReference type="GO" id="GO:0008360">
    <property type="term" value="P:regulation of cell shape"/>
    <property type="evidence" value="ECO:0007669"/>
    <property type="project" value="UniProtKB-KW"/>
</dbReference>
<dbReference type="CDD" id="cd02414">
    <property type="entry name" value="KH-II_Jag"/>
    <property type="match status" value="1"/>
</dbReference>
<dbReference type="Pfam" id="PF14804">
    <property type="entry name" value="Jag_N"/>
    <property type="match status" value="1"/>
</dbReference>
<keyword evidence="5" id="KW-0961">Cell wall biogenesis/degradation</keyword>
<dbReference type="Gene3D" id="3.30.30.80">
    <property type="entry name" value="probable RNA-binding protein from clostridium symbiosum atcc 14940"/>
    <property type="match status" value="1"/>
</dbReference>
<dbReference type="PANTHER" id="PTHR35800:SF1">
    <property type="entry name" value="RNA-BINDING PROTEIN KHPB"/>
    <property type="match status" value="1"/>
</dbReference>
<dbReference type="GO" id="GO:0071555">
    <property type="term" value="P:cell wall organization"/>
    <property type="evidence" value="ECO:0007669"/>
    <property type="project" value="UniProtKB-KW"/>
</dbReference>
<accession>A0A449BBY2</accession>
<keyword evidence="8" id="KW-1185">Reference proteome</keyword>
<dbReference type="InterPro" id="IPR036867">
    <property type="entry name" value="R3H_dom_sf"/>
</dbReference>
<dbReference type="KEGG" id="aaxa:NCTC10138_00299"/>
<dbReference type="EMBL" id="LR215048">
    <property type="protein sequence ID" value="VEU79946.1"/>
    <property type="molecule type" value="Genomic_DNA"/>
</dbReference>
<dbReference type="Pfam" id="PF01424">
    <property type="entry name" value="R3H"/>
    <property type="match status" value="1"/>
</dbReference>
<dbReference type="AlphaFoldDB" id="A0A449BBY2"/>
<dbReference type="Pfam" id="PF13083">
    <property type="entry name" value="KH_KhpA-B"/>
    <property type="match status" value="1"/>
</dbReference>
<evidence type="ECO:0000259" key="6">
    <source>
        <dbReference type="PROSITE" id="PS51061"/>
    </source>
</evidence>
<dbReference type="SMART" id="SM01245">
    <property type="entry name" value="Jag_N"/>
    <property type="match status" value="1"/>
</dbReference>
<dbReference type="SMART" id="SM00393">
    <property type="entry name" value="R3H"/>
    <property type="match status" value="1"/>
</dbReference>
<evidence type="ECO:0000256" key="2">
    <source>
        <dbReference type="ARBA" id="ARBA00022884"/>
    </source>
</evidence>
<dbReference type="GO" id="GO:0003723">
    <property type="term" value="F:RNA binding"/>
    <property type="evidence" value="ECO:0007669"/>
    <property type="project" value="UniProtKB-KW"/>
</dbReference>
<organism evidence="7 8">
    <name type="scientific">Haploplasma axanthum</name>
    <name type="common">Acholeplasma axanthum</name>
    <dbReference type="NCBI Taxonomy" id="29552"/>
    <lineage>
        <taxon>Bacteria</taxon>
        <taxon>Bacillati</taxon>
        <taxon>Mycoplasmatota</taxon>
        <taxon>Mollicutes</taxon>
        <taxon>Acholeplasmatales</taxon>
        <taxon>Acholeplasmataceae</taxon>
        <taxon>Haploplasma</taxon>
    </lineage>
</organism>
<dbReference type="CDD" id="cd02644">
    <property type="entry name" value="R3H_jag"/>
    <property type="match status" value="1"/>
</dbReference>
<name>A0A449BBY2_HAPAX</name>
<dbReference type="Gene3D" id="3.30.300.20">
    <property type="match status" value="1"/>
</dbReference>
<dbReference type="InterPro" id="IPR038247">
    <property type="entry name" value="Jag_N_dom_sf"/>
</dbReference>
<dbReference type="InterPro" id="IPR032782">
    <property type="entry name" value="KhpB_N"/>
</dbReference>
<feature type="domain" description="R3H" evidence="6">
    <location>
        <begin position="140"/>
        <end position="206"/>
    </location>
</feature>
<dbReference type="STRING" id="1278311.GCA_000428705_00458"/>
<dbReference type="InterPro" id="IPR034079">
    <property type="entry name" value="R3H_KhpB"/>
</dbReference>
<proteinExistence type="predicted"/>
<dbReference type="Gene3D" id="3.30.1370.50">
    <property type="entry name" value="R3H-like domain"/>
    <property type="match status" value="1"/>
</dbReference>
<evidence type="ECO:0000256" key="4">
    <source>
        <dbReference type="ARBA" id="ARBA00023186"/>
    </source>
</evidence>
<keyword evidence="2" id="KW-0694">RNA-binding</keyword>
<dbReference type="PANTHER" id="PTHR35800">
    <property type="entry name" value="PROTEIN JAG"/>
    <property type="match status" value="1"/>
</dbReference>
<dbReference type="InterPro" id="IPR039247">
    <property type="entry name" value="KhpB"/>
</dbReference>
<dbReference type="PROSITE" id="PS51061">
    <property type="entry name" value="R3H"/>
    <property type="match status" value="1"/>
</dbReference>
<keyword evidence="4" id="KW-0143">Chaperone</keyword>
<keyword evidence="3" id="KW-0133">Cell shape</keyword>
<gene>
    <name evidence="7" type="ORF">NCTC10138_00299</name>
</gene>
<dbReference type="RefSeq" id="WP_052589704.1">
    <property type="nucleotide sequence ID" value="NZ_LR215048.1"/>
</dbReference>
<dbReference type="InterPro" id="IPR015946">
    <property type="entry name" value="KH_dom-like_a/b"/>
</dbReference>
<protein>
    <submittedName>
        <fullName evidence="7">R3H domain</fullName>
    </submittedName>
</protein>
<evidence type="ECO:0000256" key="5">
    <source>
        <dbReference type="ARBA" id="ARBA00023316"/>
    </source>
</evidence>
<dbReference type="SUPFAM" id="SSF82708">
    <property type="entry name" value="R3H domain"/>
    <property type="match status" value="1"/>
</dbReference>
<keyword evidence="1" id="KW-0963">Cytoplasm</keyword>